<organism evidence="1 2">
    <name type="scientific">Alteraurantiacibacter buctensis</name>
    <dbReference type="NCBI Taxonomy" id="1503981"/>
    <lineage>
        <taxon>Bacteria</taxon>
        <taxon>Pseudomonadati</taxon>
        <taxon>Pseudomonadota</taxon>
        <taxon>Alphaproteobacteria</taxon>
        <taxon>Sphingomonadales</taxon>
        <taxon>Erythrobacteraceae</taxon>
        <taxon>Alteraurantiacibacter</taxon>
    </lineage>
</organism>
<proteinExistence type="predicted"/>
<dbReference type="EMBL" id="WTYV01000006">
    <property type="protein sequence ID" value="MXO72896.1"/>
    <property type="molecule type" value="Genomic_DNA"/>
</dbReference>
<protein>
    <submittedName>
        <fullName evidence="1">Uncharacterized protein</fullName>
    </submittedName>
</protein>
<gene>
    <name evidence="1" type="ORF">GRI99_14785</name>
</gene>
<accession>A0A844Z0V8</accession>
<dbReference type="AlphaFoldDB" id="A0A844Z0V8"/>
<dbReference type="Proteomes" id="UP000466966">
    <property type="component" value="Unassembled WGS sequence"/>
</dbReference>
<evidence type="ECO:0000313" key="2">
    <source>
        <dbReference type="Proteomes" id="UP000466966"/>
    </source>
</evidence>
<evidence type="ECO:0000313" key="1">
    <source>
        <dbReference type="EMBL" id="MXO72896.1"/>
    </source>
</evidence>
<keyword evidence="2" id="KW-1185">Reference proteome</keyword>
<name>A0A844Z0V8_9SPHN</name>
<sequence>MNAREVADIYLTSANFTLGFRLWAAWKVLTNPTVACATICMLGEDLAVRRELEKNDGTE</sequence>
<dbReference type="RefSeq" id="WP_160772827.1">
    <property type="nucleotide sequence ID" value="NZ_WTYV01000006.1"/>
</dbReference>
<reference evidence="1 2" key="1">
    <citation type="submission" date="2019-12" db="EMBL/GenBank/DDBJ databases">
        <title>Genomic-based taxomic classification of the family Erythrobacteraceae.</title>
        <authorList>
            <person name="Xu L."/>
        </authorList>
    </citation>
    <scope>NUCLEOTIDE SEQUENCE [LARGE SCALE GENOMIC DNA]</scope>
    <source>
        <strain evidence="1 2">M0322</strain>
    </source>
</reference>
<comment type="caution">
    <text evidence="1">The sequence shown here is derived from an EMBL/GenBank/DDBJ whole genome shotgun (WGS) entry which is preliminary data.</text>
</comment>